<gene>
    <name evidence="3" type="ORF">BC739_006440</name>
</gene>
<name>A0ABR6BQQ6_9PSEU</name>
<evidence type="ECO:0000256" key="1">
    <source>
        <dbReference type="SAM" id="Phobius"/>
    </source>
</evidence>
<reference evidence="3 4" key="1">
    <citation type="submission" date="2020-08" db="EMBL/GenBank/DDBJ databases">
        <title>Genomic Encyclopedia of Archaeal and Bacterial Type Strains, Phase II (KMG-II): from individual species to whole genera.</title>
        <authorList>
            <person name="Goeker M."/>
        </authorList>
    </citation>
    <scope>NUCLEOTIDE SEQUENCE [LARGE SCALE GENOMIC DNA]</scope>
    <source>
        <strain evidence="3 4">DSM 43850</strain>
    </source>
</reference>
<proteinExistence type="predicted"/>
<keyword evidence="1" id="KW-0812">Transmembrane</keyword>
<sequence length="135" mass="14827">MTQRSWSPQVSLVALGWALTAAAVLWVVLSAQDPPGRLLLGVVALLLALLSLHGTVARPRLSADEHGLTVRGLFGRRSWPWPQVRVRVDHLRRLGRTVSSLELTVLPDEELVILGRLDLGADPVDVVEQLRALRP</sequence>
<keyword evidence="4" id="KW-1185">Reference proteome</keyword>
<feature type="transmembrane region" description="Helical" evidence="1">
    <location>
        <begin position="12"/>
        <end position="32"/>
    </location>
</feature>
<keyword evidence="1" id="KW-0472">Membrane</keyword>
<organism evidence="3 4">
    <name type="scientific">Kutzneria viridogrisea</name>
    <dbReference type="NCBI Taxonomy" id="47990"/>
    <lineage>
        <taxon>Bacteria</taxon>
        <taxon>Bacillati</taxon>
        <taxon>Actinomycetota</taxon>
        <taxon>Actinomycetes</taxon>
        <taxon>Pseudonocardiales</taxon>
        <taxon>Pseudonocardiaceae</taxon>
        <taxon>Kutzneria</taxon>
    </lineage>
</organism>
<keyword evidence="1" id="KW-1133">Transmembrane helix</keyword>
<feature type="transmembrane region" description="Helical" evidence="1">
    <location>
        <begin position="38"/>
        <end position="56"/>
    </location>
</feature>
<evidence type="ECO:0000313" key="3">
    <source>
        <dbReference type="EMBL" id="MBA8929222.1"/>
    </source>
</evidence>
<dbReference type="EMBL" id="JACJID010000005">
    <property type="protein sequence ID" value="MBA8929222.1"/>
    <property type="molecule type" value="Genomic_DNA"/>
</dbReference>
<feature type="domain" description="Low molecular weight protein antigen 6 PH" evidence="2">
    <location>
        <begin position="58"/>
        <end position="134"/>
    </location>
</feature>
<dbReference type="Proteomes" id="UP000517916">
    <property type="component" value="Unassembled WGS sequence"/>
</dbReference>
<dbReference type="RefSeq" id="WP_025353685.1">
    <property type="nucleotide sequence ID" value="NZ_BAAABQ010000022.1"/>
</dbReference>
<evidence type="ECO:0000313" key="4">
    <source>
        <dbReference type="Proteomes" id="UP000517916"/>
    </source>
</evidence>
<dbReference type="Pfam" id="PF10756">
    <property type="entry name" value="bPH_6"/>
    <property type="match status" value="1"/>
</dbReference>
<evidence type="ECO:0000259" key="2">
    <source>
        <dbReference type="Pfam" id="PF10756"/>
    </source>
</evidence>
<dbReference type="InterPro" id="IPR019692">
    <property type="entry name" value="CFP-6_PH"/>
</dbReference>
<comment type="caution">
    <text evidence="3">The sequence shown here is derived from an EMBL/GenBank/DDBJ whole genome shotgun (WGS) entry which is preliminary data.</text>
</comment>
<protein>
    <recommendedName>
        <fullName evidence="2">Low molecular weight protein antigen 6 PH domain-containing protein</fullName>
    </recommendedName>
</protein>
<accession>A0ABR6BQQ6</accession>